<comment type="subunit">
    <text evidence="3">Heterotrimer of UreA (gamma), UreB (beta) and UreC (alpha) subunits. Three heterotrimers associate to form the active enzyme.</text>
</comment>
<dbReference type="FunFam" id="2.10.150.10:FF:000001">
    <property type="entry name" value="Urease subunit beta"/>
    <property type="match status" value="1"/>
</dbReference>
<organism evidence="5 6">
    <name type="scientific">Sulfitobacter sediminilitoris</name>
    <dbReference type="NCBI Taxonomy" id="2698830"/>
    <lineage>
        <taxon>Bacteria</taxon>
        <taxon>Pseudomonadati</taxon>
        <taxon>Pseudomonadota</taxon>
        <taxon>Alphaproteobacteria</taxon>
        <taxon>Rhodobacterales</taxon>
        <taxon>Roseobacteraceae</taxon>
        <taxon>Sulfitobacter</taxon>
    </lineage>
</organism>
<dbReference type="InterPro" id="IPR009739">
    <property type="entry name" value="LprI-like_N"/>
</dbReference>
<dbReference type="NCBIfam" id="TIGR00192">
    <property type="entry name" value="urease_beta"/>
    <property type="match status" value="1"/>
</dbReference>
<dbReference type="InterPro" id="IPR050069">
    <property type="entry name" value="Urease_subunit"/>
</dbReference>
<accession>A0A6P0CDH9</accession>
<keyword evidence="6" id="KW-1185">Reference proteome</keyword>
<dbReference type="NCBIfam" id="NF009682">
    <property type="entry name" value="PRK13203.1"/>
    <property type="match status" value="1"/>
</dbReference>
<reference evidence="5 6" key="1">
    <citation type="submission" date="2020-01" db="EMBL/GenBank/DDBJ databases">
        <title>Sulfitobacter sediminilitoris sp. nov., isolated from a tidal flat.</title>
        <authorList>
            <person name="Park S."/>
            <person name="Yoon J.-H."/>
        </authorList>
    </citation>
    <scope>NUCLEOTIDE SEQUENCE [LARGE SCALE GENOMIC DNA]</scope>
    <source>
        <strain evidence="5 6">JBTF-M27</strain>
    </source>
</reference>
<dbReference type="EMBL" id="JAABNT010000007">
    <property type="protein sequence ID" value="NEK23216.1"/>
    <property type="molecule type" value="Genomic_DNA"/>
</dbReference>
<evidence type="ECO:0000256" key="3">
    <source>
        <dbReference type="HAMAP-Rule" id="MF_01954"/>
    </source>
</evidence>
<dbReference type="PANTHER" id="PTHR33569:SF1">
    <property type="entry name" value="UREASE"/>
    <property type="match status" value="1"/>
</dbReference>
<name>A0A6P0CDH9_9RHOB</name>
<comment type="caution">
    <text evidence="5">The sequence shown here is derived from an EMBL/GenBank/DDBJ whole genome shotgun (WGS) entry which is preliminary data.</text>
</comment>
<dbReference type="Gene3D" id="1.20.1270.180">
    <property type="match status" value="1"/>
</dbReference>
<evidence type="ECO:0000256" key="1">
    <source>
        <dbReference type="ARBA" id="ARBA00022801"/>
    </source>
</evidence>
<gene>
    <name evidence="3" type="primary">ureB</name>
    <name evidence="5" type="ORF">GV827_12480</name>
</gene>
<dbReference type="InterPro" id="IPR036461">
    <property type="entry name" value="Urease_betasu_sf"/>
</dbReference>
<dbReference type="CDD" id="cd00407">
    <property type="entry name" value="Urease_beta"/>
    <property type="match status" value="1"/>
</dbReference>
<evidence type="ECO:0000259" key="4">
    <source>
        <dbReference type="Pfam" id="PF07007"/>
    </source>
</evidence>
<dbReference type="SUPFAM" id="SSF51278">
    <property type="entry name" value="Urease, beta-subunit"/>
    <property type="match status" value="1"/>
</dbReference>
<feature type="domain" description="Lysozyme inhibitor LprI-like N-terminal" evidence="4">
    <location>
        <begin position="121"/>
        <end position="211"/>
    </location>
</feature>
<dbReference type="Proteomes" id="UP000468591">
    <property type="component" value="Unassembled WGS sequence"/>
</dbReference>
<comment type="pathway">
    <text evidence="3">Nitrogen metabolism; urea degradation; CO(2) and NH(3) from urea (urease route): step 1/1.</text>
</comment>
<dbReference type="GO" id="GO:0035550">
    <property type="term" value="C:urease complex"/>
    <property type="evidence" value="ECO:0007669"/>
    <property type="project" value="InterPro"/>
</dbReference>
<evidence type="ECO:0000313" key="5">
    <source>
        <dbReference type="EMBL" id="NEK23216.1"/>
    </source>
</evidence>
<dbReference type="UniPathway" id="UPA00258">
    <property type="reaction ID" value="UER00370"/>
</dbReference>
<comment type="similarity">
    <text evidence="3">Belongs to the urease beta subunit family.</text>
</comment>
<keyword evidence="3" id="KW-0963">Cytoplasm</keyword>
<dbReference type="GO" id="GO:0043419">
    <property type="term" value="P:urea catabolic process"/>
    <property type="evidence" value="ECO:0007669"/>
    <property type="project" value="UniProtKB-UniRule"/>
</dbReference>
<dbReference type="PANTHER" id="PTHR33569">
    <property type="entry name" value="UREASE"/>
    <property type="match status" value="1"/>
</dbReference>
<dbReference type="EC" id="3.5.1.5" evidence="3"/>
<protein>
    <recommendedName>
        <fullName evidence="3">Urease subunit beta</fullName>
        <ecNumber evidence="3">3.5.1.5</ecNumber>
    </recommendedName>
    <alternativeName>
        <fullName evidence="3">Urea amidohydrolase subunit beta</fullName>
    </alternativeName>
</protein>
<dbReference type="Gene3D" id="2.10.150.10">
    <property type="entry name" value="Urease, beta subunit"/>
    <property type="match status" value="1"/>
</dbReference>
<dbReference type="InterPro" id="IPR002019">
    <property type="entry name" value="Urease_beta-like"/>
</dbReference>
<dbReference type="AlphaFoldDB" id="A0A6P0CDH9"/>
<dbReference type="Pfam" id="PF00699">
    <property type="entry name" value="Urease_beta"/>
    <property type="match status" value="1"/>
</dbReference>
<comment type="catalytic activity">
    <reaction evidence="2 3">
        <text>urea + 2 H2O + H(+) = hydrogencarbonate + 2 NH4(+)</text>
        <dbReference type="Rhea" id="RHEA:20557"/>
        <dbReference type="ChEBI" id="CHEBI:15377"/>
        <dbReference type="ChEBI" id="CHEBI:15378"/>
        <dbReference type="ChEBI" id="CHEBI:16199"/>
        <dbReference type="ChEBI" id="CHEBI:17544"/>
        <dbReference type="ChEBI" id="CHEBI:28938"/>
        <dbReference type="EC" id="3.5.1.5"/>
    </reaction>
</comment>
<evidence type="ECO:0000313" key="6">
    <source>
        <dbReference type="Proteomes" id="UP000468591"/>
    </source>
</evidence>
<sequence length="218" mass="23455">MIPGEMICADGDLTLNEGSDAITLIVANTGDRPVQVGSHYHFAETNPALDFDRDAAHGMRLDIAAGTAVRFEPGQRREVQLIPIRGARRIFGFNGKVMGALALLLTLMLPMPGEAQTASDCLNPTTQQQSNACANYRYQQADAALNNAWAPARAFANQIGQGDALLGAQRAWLSYRDAACAVHASPYQGGSIQPLVHLNCLTVVTADRTKLLLEFKGY</sequence>
<proteinExistence type="inferred from homology"/>
<comment type="subcellular location">
    <subcellularLocation>
        <location evidence="3">Cytoplasm</location>
    </subcellularLocation>
</comment>
<dbReference type="Pfam" id="PF07007">
    <property type="entry name" value="LprI"/>
    <property type="match status" value="1"/>
</dbReference>
<evidence type="ECO:0000256" key="2">
    <source>
        <dbReference type="ARBA" id="ARBA00047778"/>
    </source>
</evidence>
<keyword evidence="1 3" id="KW-0378">Hydrolase</keyword>
<dbReference type="HAMAP" id="MF_01954">
    <property type="entry name" value="Urease_beta"/>
    <property type="match status" value="1"/>
</dbReference>
<dbReference type="GO" id="GO:0009039">
    <property type="term" value="F:urease activity"/>
    <property type="evidence" value="ECO:0007669"/>
    <property type="project" value="UniProtKB-UniRule"/>
</dbReference>